<name>A0A812T8Y1_9DINO</name>
<feature type="region of interest" description="Disordered" evidence="1">
    <location>
        <begin position="1"/>
        <end position="21"/>
    </location>
</feature>
<dbReference type="Proteomes" id="UP000604046">
    <property type="component" value="Unassembled WGS sequence"/>
</dbReference>
<evidence type="ECO:0000256" key="1">
    <source>
        <dbReference type="SAM" id="MobiDB-lite"/>
    </source>
</evidence>
<keyword evidence="3" id="KW-1185">Reference proteome</keyword>
<feature type="compositionally biased region" description="Low complexity" evidence="1">
    <location>
        <begin position="1"/>
        <end position="15"/>
    </location>
</feature>
<proteinExistence type="predicted"/>
<accession>A0A812T8Y1</accession>
<evidence type="ECO:0000313" key="3">
    <source>
        <dbReference type="Proteomes" id="UP000604046"/>
    </source>
</evidence>
<dbReference type="AlphaFoldDB" id="A0A812T8Y1"/>
<dbReference type="EMBL" id="CAJNDS010002532">
    <property type="protein sequence ID" value="CAE7514511.1"/>
    <property type="molecule type" value="Genomic_DNA"/>
</dbReference>
<organism evidence="2 3">
    <name type="scientific">Symbiodinium natans</name>
    <dbReference type="NCBI Taxonomy" id="878477"/>
    <lineage>
        <taxon>Eukaryota</taxon>
        <taxon>Sar</taxon>
        <taxon>Alveolata</taxon>
        <taxon>Dinophyceae</taxon>
        <taxon>Suessiales</taxon>
        <taxon>Symbiodiniaceae</taxon>
        <taxon>Symbiodinium</taxon>
    </lineage>
</organism>
<reference evidence="2" key="1">
    <citation type="submission" date="2021-02" db="EMBL/GenBank/DDBJ databases">
        <authorList>
            <person name="Dougan E. K."/>
            <person name="Rhodes N."/>
            <person name="Thang M."/>
            <person name="Chan C."/>
        </authorList>
    </citation>
    <scope>NUCLEOTIDE SEQUENCE</scope>
</reference>
<evidence type="ECO:0000313" key="2">
    <source>
        <dbReference type="EMBL" id="CAE7514511.1"/>
    </source>
</evidence>
<protein>
    <submittedName>
        <fullName evidence="2">Uncharacterized protein</fullName>
    </submittedName>
</protein>
<comment type="caution">
    <text evidence="2">The sequence shown here is derived from an EMBL/GenBank/DDBJ whole genome shotgun (WGS) entry which is preliminary data.</text>
</comment>
<gene>
    <name evidence="2" type="ORF">SNAT2548_LOCUS28799</name>
</gene>
<sequence length="215" mass="23455">MVSAAEVAEQVAKAEPSQNERDQAMRMLHRWSETDASIKADDETVKLYVVLRHAHPGMELEKLPSTRNALIDPNSLPDLPQQYKDGNFYVVDQVVSRSELGVGVLQFEVSAGYMRSVALDGVESGPDAQENLPQLQTTTADSLATPAKETKTPEIHEAAESQQRVLTKQDSDANEADTAELIAKNASAAFAQGRLYSSDVNDPGTAEFWLRAQLG</sequence>